<dbReference type="EMBL" id="CAFBIZ010000043">
    <property type="protein sequence ID" value="CAB4847814.1"/>
    <property type="molecule type" value="Genomic_DNA"/>
</dbReference>
<evidence type="ECO:0000313" key="3">
    <source>
        <dbReference type="EMBL" id="CAB5032600.1"/>
    </source>
</evidence>
<evidence type="ECO:0000313" key="2">
    <source>
        <dbReference type="EMBL" id="CAB4951826.1"/>
    </source>
</evidence>
<dbReference type="HAMAP" id="MF_01483">
    <property type="entry name" value="RbpA"/>
    <property type="match status" value="1"/>
</dbReference>
<dbReference type="Gene3D" id="2.20.28.270">
    <property type="entry name" value="RNA polymerase-binding protein A"/>
    <property type="match status" value="1"/>
</dbReference>
<dbReference type="GO" id="GO:0045893">
    <property type="term" value="P:positive regulation of DNA-templated transcription"/>
    <property type="evidence" value="ECO:0007669"/>
    <property type="project" value="InterPro"/>
</dbReference>
<accession>A0A6J7K7T2</accession>
<dbReference type="Pfam" id="PF13397">
    <property type="entry name" value="RbpA"/>
    <property type="match status" value="1"/>
</dbReference>
<sequence>MGDGALRGTRLGATSYENDDHVELAPRQIIHYDCPQGHSVSMPFSVEADVPSVWECRCGAEGIIRNGEKPEVKAIKHVRTHWDMLLERRTLEDLEVLLQERLAFVRDGRPTGKKSA</sequence>
<name>A0A6J7K7T2_9ZZZZ</name>
<dbReference type="EMBL" id="CAFBND010000083">
    <property type="protein sequence ID" value="CAB4951826.1"/>
    <property type="molecule type" value="Genomic_DNA"/>
</dbReference>
<reference evidence="2" key="1">
    <citation type="submission" date="2020-05" db="EMBL/GenBank/DDBJ databases">
        <authorList>
            <person name="Chiriac C."/>
            <person name="Salcher M."/>
            <person name="Ghai R."/>
            <person name="Kavagutti S V."/>
        </authorList>
    </citation>
    <scope>NUCLEOTIDE SEQUENCE</scope>
</reference>
<gene>
    <name evidence="1" type="ORF">UFOPK3268_00490</name>
    <name evidence="2" type="ORF">UFOPK3752_01705</name>
    <name evidence="3" type="ORF">UFOPK4150_01166</name>
</gene>
<evidence type="ECO:0000313" key="1">
    <source>
        <dbReference type="EMBL" id="CAB4847814.1"/>
    </source>
</evidence>
<organism evidence="2">
    <name type="scientific">freshwater metagenome</name>
    <dbReference type="NCBI Taxonomy" id="449393"/>
    <lineage>
        <taxon>unclassified sequences</taxon>
        <taxon>metagenomes</taxon>
        <taxon>ecological metagenomes</taxon>
    </lineage>
</organism>
<dbReference type="InterPro" id="IPR038638">
    <property type="entry name" value="RbpA_sf"/>
</dbReference>
<dbReference type="EMBL" id="CAFBPU010000021">
    <property type="protein sequence ID" value="CAB5032600.1"/>
    <property type="molecule type" value="Genomic_DNA"/>
</dbReference>
<protein>
    <submittedName>
        <fullName evidence="2">Unannotated protein</fullName>
    </submittedName>
</protein>
<dbReference type="GO" id="GO:0001000">
    <property type="term" value="F:bacterial-type RNA polymerase core enzyme binding"/>
    <property type="evidence" value="ECO:0007669"/>
    <property type="project" value="InterPro"/>
</dbReference>
<dbReference type="AlphaFoldDB" id="A0A6J7K7T2"/>
<dbReference type="InterPro" id="IPR025182">
    <property type="entry name" value="RNApol-bd_RbpA"/>
</dbReference>
<proteinExistence type="inferred from homology"/>